<comment type="caution">
    <text evidence="1">The sequence shown here is derived from an EMBL/GenBank/DDBJ whole genome shotgun (WGS) entry which is preliminary data.</text>
</comment>
<name>A0A7K1HE58_9BACT</name>
<sequence>MSEAELRLVKATGNCTMYSIQFLSEDESEFERFYAKFRDESTYNEDFERLLNILGRIADFGAFERFFRPEGKMSDRVCALPVVKSRLRLYCVRLSDKILVLGNGGVKTTRTYNEDDTLKGYVITLQNFDRLMAEGVRNGTISVTENTIETENTFDI</sequence>
<reference evidence="1 2" key="1">
    <citation type="journal article" date="2019" name="Nat. Med.">
        <title>A library of human gut bacterial isolates paired with longitudinal multiomics data enables mechanistic microbiome research.</title>
        <authorList>
            <person name="Poyet M."/>
            <person name="Groussin M."/>
            <person name="Gibbons S.M."/>
            <person name="Avila-Pacheco J."/>
            <person name="Jiang X."/>
            <person name="Kearney S.M."/>
            <person name="Perrotta A.R."/>
            <person name="Berdy B."/>
            <person name="Zhao S."/>
            <person name="Lieberman T.D."/>
            <person name="Swanson P.K."/>
            <person name="Smith M."/>
            <person name="Roesemann S."/>
            <person name="Alexander J.E."/>
            <person name="Rich S.A."/>
            <person name="Livny J."/>
            <person name="Vlamakis H."/>
            <person name="Clish C."/>
            <person name="Bullock K."/>
            <person name="Deik A."/>
            <person name="Scott J."/>
            <person name="Pierce K.A."/>
            <person name="Xavier R.J."/>
            <person name="Alm E.J."/>
        </authorList>
    </citation>
    <scope>NUCLEOTIDE SEQUENCE [LARGE SCALE GENOMIC DNA]</scope>
    <source>
        <strain evidence="1 2">BIOML-A25</strain>
    </source>
</reference>
<evidence type="ECO:0000313" key="1">
    <source>
        <dbReference type="EMBL" id="MTU29428.1"/>
    </source>
</evidence>
<dbReference type="EMBL" id="WNCR01000003">
    <property type="protein sequence ID" value="MTU29428.1"/>
    <property type="molecule type" value="Genomic_DNA"/>
</dbReference>
<organism evidence="1 2">
    <name type="scientific">Parabacteroides merdae</name>
    <dbReference type="NCBI Taxonomy" id="46503"/>
    <lineage>
        <taxon>Bacteria</taxon>
        <taxon>Pseudomonadati</taxon>
        <taxon>Bacteroidota</taxon>
        <taxon>Bacteroidia</taxon>
        <taxon>Bacteroidales</taxon>
        <taxon>Tannerellaceae</taxon>
        <taxon>Parabacteroides</taxon>
    </lineage>
</organism>
<accession>A0A7K1HE58</accession>
<dbReference type="AlphaFoldDB" id="A0A7K1HE58"/>
<dbReference type="RefSeq" id="WP_129943619.1">
    <property type="nucleotide sequence ID" value="NZ_RCYQ01000007.1"/>
</dbReference>
<evidence type="ECO:0000313" key="2">
    <source>
        <dbReference type="Proteomes" id="UP000437446"/>
    </source>
</evidence>
<dbReference type="Proteomes" id="UP000437446">
    <property type="component" value="Unassembled WGS sequence"/>
</dbReference>
<proteinExistence type="predicted"/>
<gene>
    <name evidence="1" type="ORF">GMD66_09420</name>
</gene>
<protein>
    <submittedName>
        <fullName evidence="1">Uncharacterized protein</fullName>
    </submittedName>
</protein>